<proteinExistence type="predicted"/>
<dbReference type="Gene3D" id="3.40.50.300">
    <property type="entry name" value="P-loop containing nucleotide triphosphate hydrolases"/>
    <property type="match status" value="1"/>
</dbReference>
<dbReference type="GO" id="GO:0005524">
    <property type="term" value="F:ATP binding"/>
    <property type="evidence" value="ECO:0007669"/>
    <property type="project" value="UniProtKB-KW"/>
</dbReference>
<keyword evidence="5" id="KW-0046">Antibiotic resistance</keyword>
<dbReference type="GO" id="GO:0016887">
    <property type="term" value="F:ATP hydrolysis activity"/>
    <property type="evidence" value="ECO:0007669"/>
    <property type="project" value="InterPro"/>
</dbReference>
<dbReference type="SMART" id="SM00382">
    <property type="entry name" value="AAA"/>
    <property type="match status" value="1"/>
</dbReference>
<dbReference type="GO" id="GO:0046677">
    <property type="term" value="P:response to antibiotic"/>
    <property type="evidence" value="ECO:0007669"/>
    <property type="project" value="UniProtKB-KW"/>
</dbReference>
<sequence length="263" mass="27962">MLCNSAVDTTKVCLTPHPGSGCLDSPLVDRAVVVEDLRRVFGDTVALDGASWGASTGQITCVLGPNGAGKTTTIECLEGLQQPDGGRCRVLGTDPWQASADHRARVGVMLQDGGLPQSVPASRLLAHLGRLYRTHRGPELVERLDIAPFARTPVRRLSGGQRQRVALAAALLSDPEVAFLDEPTAGLDPHARLAVWDLLRERRDEGVALVVTTHGFEEAERLADRVVILDRGRVVADDTPAAIAAGGRLEDAYFALTGGLRGN</sequence>
<protein>
    <submittedName>
        <fullName evidence="7">ABC-2 type transport system ATP-binding protein</fullName>
    </submittedName>
</protein>
<gene>
    <name evidence="7" type="ORF">SAMN06296429_10941</name>
</gene>
<dbReference type="InterPro" id="IPR050763">
    <property type="entry name" value="ABC_transporter_ATP-binding"/>
</dbReference>
<evidence type="ECO:0000259" key="6">
    <source>
        <dbReference type="PROSITE" id="PS50893"/>
    </source>
</evidence>
<dbReference type="PROSITE" id="PS50893">
    <property type="entry name" value="ABC_TRANSPORTER_2"/>
    <property type="match status" value="1"/>
</dbReference>
<comment type="subcellular location">
    <subcellularLocation>
        <location evidence="1">Cell membrane</location>
        <topology evidence="1">Peripheral membrane protein</topology>
    </subcellularLocation>
</comment>
<dbReference type="EMBL" id="FWXN01000009">
    <property type="protein sequence ID" value="SMC76761.1"/>
    <property type="molecule type" value="Genomic_DNA"/>
</dbReference>
<dbReference type="Proteomes" id="UP000192634">
    <property type="component" value="Unassembled WGS sequence"/>
</dbReference>
<dbReference type="InterPro" id="IPR027417">
    <property type="entry name" value="P-loop_NTPase"/>
</dbReference>
<evidence type="ECO:0000313" key="7">
    <source>
        <dbReference type="EMBL" id="SMC76761.1"/>
    </source>
</evidence>
<dbReference type="AlphaFoldDB" id="A0A1W2BV60"/>
<dbReference type="PANTHER" id="PTHR42711:SF16">
    <property type="entry name" value="ABC TRANSPORTER ATP-BINDING PROTEIN"/>
    <property type="match status" value="1"/>
</dbReference>
<keyword evidence="2" id="KW-0813">Transport</keyword>
<dbReference type="InterPro" id="IPR003593">
    <property type="entry name" value="AAA+_ATPase"/>
</dbReference>
<keyword evidence="3" id="KW-0547">Nucleotide-binding</keyword>
<feature type="domain" description="ABC transporter" evidence="6">
    <location>
        <begin position="32"/>
        <end position="256"/>
    </location>
</feature>
<evidence type="ECO:0000256" key="4">
    <source>
        <dbReference type="ARBA" id="ARBA00022840"/>
    </source>
</evidence>
<dbReference type="CDD" id="cd03230">
    <property type="entry name" value="ABC_DR_subfamily_A"/>
    <property type="match status" value="1"/>
</dbReference>
<dbReference type="GO" id="GO:0005886">
    <property type="term" value="C:plasma membrane"/>
    <property type="evidence" value="ECO:0007669"/>
    <property type="project" value="UniProtKB-SubCell"/>
</dbReference>
<dbReference type="PROSITE" id="PS00211">
    <property type="entry name" value="ABC_TRANSPORTER_1"/>
    <property type="match status" value="1"/>
</dbReference>
<dbReference type="PANTHER" id="PTHR42711">
    <property type="entry name" value="ABC TRANSPORTER ATP-BINDING PROTEIN"/>
    <property type="match status" value="1"/>
</dbReference>
<dbReference type="InterPro" id="IPR017871">
    <property type="entry name" value="ABC_transporter-like_CS"/>
</dbReference>
<evidence type="ECO:0000256" key="2">
    <source>
        <dbReference type="ARBA" id="ARBA00022448"/>
    </source>
</evidence>
<dbReference type="Pfam" id="PF00005">
    <property type="entry name" value="ABC_tran"/>
    <property type="match status" value="1"/>
</dbReference>
<reference evidence="7 8" key="1">
    <citation type="submission" date="2017-04" db="EMBL/GenBank/DDBJ databases">
        <authorList>
            <person name="Afonso C.L."/>
            <person name="Miller P.J."/>
            <person name="Scott M.A."/>
            <person name="Spackman E."/>
            <person name="Goraichik I."/>
            <person name="Dimitrov K.M."/>
            <person name="Suarez D.L."/>
            <person name="Swayne D.E."/>
        </authorList>
    </citation>
    <scope>NUCLEOTIDE SEQUENCE [LARGE SCALE GENOMIC DNA]</scope>
    <source>
        <strain evidence="7 8">CGMCC 1.12511</strain>
    </source>
</reference>
<evidence type="ECO:0000256" key="5">
    <source>
        <dbReference type="ARBA" id="ARBA00023251"/>
    </source>
</evidence>
<evidence type="ECO:0000313" key="8">
    <source>
        <dbReference type="Proteomes" id="UP000192634"/>
    </source>
</evidence>
<organism evidence="7 8">
    <name type="scientific">Janibacter indicus</name>
    <dbReference type="NCBI Taxonomy" id="857417"/>
    <lineage>
        <taxon>Bacteria</taxon>
        <taxon>Bacillati</taxon>
        <taxon>Actinomycetota</taxon>
        <taxon>Actinomycetes</taxon>
        <taxon>Micrococcales</taxon>
        <taxon>Intrasporangiaceae</taxon>
        <taxon>Janibacter</taxon>
    </lineage>
</organism>
<keyword evidence="4 7" id="KW-0067">ATP-binding</keyword>
<name>A0A1W2BV60_9MICO</name>
<dbReference type="InterPro" id="IPR003439">
    <property type="entry name" value="ABC_transporter-like_ATP-bd"/>
</dbReference>
<evidence type="ECO:0000256" key="1">
    <source>
        <dbReference type="ARBA" id="ARBA00004202"/>
    </source>
</evidence>
<evidence type="ECO:0000256" key="3">
    <source>
        <dbReference type="ARBA" id="ARBA00022741"/>
    </source>
</evidence>
<dbReference type="SUPFAM" id="SSF52540">
    <property type="entry name" value="P-loop containing nucleoside triphosphate hydrolases"/>
    <property type="match status" value="1"/>
</dbReference>
<accession>A0A1W2BV60</accession>